<dbReference type="AlphaFoldDB" id="A0A286UUB5"/>
<gene>
    <name evidence="2" type="ORF">PNOK_0016900</name>
</gene>
<comment type="caution">
    <text evidence="2">The sequence shown here is derived from an EMBL/GenBank/DDBJ whole genome shotgun (WGS) entry which is preliminary data.</text>
</comment>
<sequence>MPTYYDETNLNNSCLGLQLGIGTPSTDIPFEFPSVERMVANYQSPRINSDYYLGNNNNKSKEVKKTKDASTNQDISKAGDGEHYIKPEIIREIEKEIDEMLVKLAVPFSALDGKENLWHLTVDSMEDDLRGVVDWEIEVLVQEMENFSPFGGSNQ</sequence>
<feature type="compositionally biased region" description="Basic and acidic residues" evidence="1">
    <location>
        <begin position="59"/>
        <end position="68"/>
    </location>
</feature>
<keyword evidence="3" id="KW-1185">Reference proteome</keyword>
<evidence type="ECO:0000313" key="3">
    <source>
        <dbReference type="Proteomes" id="UP000217199"/>
    </source>
</evidence>
<evidence type="ECO:0000256" key="1">
    <source>
        <dbReference type="SAM" id="MobiDB-lite"/>
    </source>
</evidence>
<feature type="region of interest" description="Disordered" evidence="1">
    <location>
        <begin position="51"/>
        <end position="81"/>
    </location>
</feature>
<evidence type="ECO:0000313" key="2">
    <source>
        <dbReference type="EMBL" id="PAV23102.1"/>
    </source>
</evidence>
<organism evidence="2 3">
    <name type="scientific">Pyrrhoderma noxium</name>
    <dbReference type="NCBI Taxonomy" id="2282107"/>
    <lineage>
        <taxon>Eukaryota</taxon>
        <taxon>Fungi</taxon>
        <taxon>Dikarya</taxon>
        <taxon>Basidiomycota</taxon>
        <taxon>Agaricomycotina</taxon>
        <taxon>Agaricomycetes</taxon>
        <taxon>Hymenochaetales</taxon>
        <taxon>Hymenochaetaceae</taxon>
        <taxon>Pyrrhoderma</taxon>
    </lineage>
</organism>
<dbReference type="InParanoid" id="A0A286UUB5"/>
<reference evidence="2 3" key="1">
    <citation type="journal article" date="2017" name="Mol. Ecol.">
        <title>Comparative and population genomic landscape of Phellinus noxius: A hypervariable fungus causing root rot in trees.</title>
        <authorList>
            <person name="Chung C.L."/>
            <person name="Lee T.J."/>
            <person name="Akiba M."/>
            <person name="Lee H.H."/>
            <person name="Kuo T.H."/>
            <person name="Liu D."/>
            <person name="Ke H.M."/>
            <person name="Yokoi T."/>
            <person name="Roa M.B."/>
            <person name="Lu M.J."/>
            <person name="Chang Y.Y."/>
            <person name="Ann P.J."/>
            <person name="Tsai J.N."/>
            <person name="Chen C.Y."/>
            <person name="Tzean S.S."/>
            <person name="Ota Y."/>
            <person name="Hattori T."/>
            <person name="Sahashi N."/>
            <person name="Liou R.F."/>
            <person name="Kikuchi T."/>
            <person name="Tsai I.J."/>
        </authorList>
    </citation>
    <scope>NUCLEOTIDE SEQUENCE [LARGE SCALE GENOMIC DNA]</scope>
    <source>
        <strain evidence="2 3">FFPRI411160</strain>
    </source>
</reference>
<accession>A0A286UUB5</accession>
<dbReference type="Proteomes" id="UP000217199">
    <property type="component" value="Unassembled WGS sequence"/>
</dbReference>
<protein>
    <submittedName>
        <fullName evidence="2">Uncharacterized protein</fullName>
    </submittedName>
</protein>
<proteinExistence type="predicted"/>
<name>A0A286UUB5_9AGAM</name>
<dbReference type="EMBL" id="NBII01000001">
    <property type="protein sequence ID" value="PAV23102.1"/>
    <property type="molecule type" value="Genomic_DNA"/>
</dbReference>